<accession>A0ACA9Y6C4</accession>
<proteinExistence type="predicted"/>
<comment type="caution">
    <text evidence="1">The sequence shown here is derived from an EMBL/GenBank/DDBJ whole genome shotgun (WGS) entry which is preliminary data.</text>
</comment>
<reference evidence="1" key="1">
    <citation type="submission" date="2022-06" db="EMBL/GenBank/DDBJ databases">
        <authorList>
            <person name="Legras J.-L."/>
            <person name="Devillers H."/>
            <person name="Grondin C."/>
        </authorList>
    </citation>
    <scope>NUCLEOTIDE SEQUENCE</scope>
    <source>
        <strain evidence="1">CLIB 1444</strain>
    </source>
</reference>
<dbReference type="EMBL" id="CALSDN010000004">
    <property type="protein sequence ID" value="CAH6720575.1"/>
    <property type="molecule type" value="Genomic_DNA"/>
</dbReference>
<gene>
    <name evidence="1" type="ORF">CLIB1444_04S03180</name>
</gene>
<evidence type="ECO:0000313" key="1">
    <source>
        <dbReference type="EMBL" id="CAH6720575.1"/>
    </source>
</evidence>
<sequence length="670" mass="75647">MPEVLPKRSNGTRIPSRLSELPRRSISGKKRIMSNQLDTSFGEDAINFDLNKNTILSNFEEWIKLSTDNKITSKNSWQFALIDYFHDLNVIKDGDDINFQRASATLDGCVKIYSSRVESVATETGKLLSGLANKKQEDGEDIELEDEEEVDPGKKARKINRVMESTLVKFNTIKIKKLDQELAIDPLFKKALAEFDEGGAKSLLLNTLNIDKTGRVVFDATTTGKQVDEKDYTPESSQMSQTPINLGKVQNLLFKDNDTLDDLTICPSIEQLKVVLNDINAAKTILGDVNNKYMNQPEIEVDKNFDFGHYENGEEDFGGDDFGDDFGGDGEGDGEVGEFNDFGGDFENNDFGEDGEERDVLTHEDGYELRPSTQILDQDLMAYFDETMKSNWRGPEHWKVSMYKKFKNLKDNGADAGASAATTTSAGVKEKKKKDTLIIDFSEELDEDYEQDLFENQKAALLRKKDNEEPTKLPVDIQYSSNKLITLFLKPSTIMHYTKVPKSYTDETFFADQYNTQDRMTSFHQAQMDEINEFDGGEDDVFGGIDFNDALEDNATPGDNLLIGGRKVRPEYVNFSRIAKRVDIKLLKDNLWQGIQNITPPSSPKDSQPEKKETKSFGKVVESIGKMYNPEERKDLSTSFCFICLLHLANEHSLDIESTEAHDDLKITGF</sequence>
<evidence type="ECO:0000313" key="2">
    <source>
        <dbReference type="Proteomes" id="UP001152531"/>
    </source>
</evidence>
<dbReference type="Proteomes" id="UP001152531">
    <property type="component" value="Unassembled WGS sequence"/>
</dbReference>
<organism evidence="1 2">
    <name type="scientific">[Candida] jaroonii</name>
    <dbReference type="NCBI Taxonomy" id="467808"/>
    <lineage>
        <taxon>Eukaryota</taxon>
        <taxon>Fungi</taxon>
        <taxon>Dikarya</taxon>
        <taxon>Ascomycota</taxon>
        <taxon>Saccharomycotina</taxon>
        <taxon>Pichiomycetes</taxon>
        <taxon>Debaryomycetaceae</taxon>
        <taxon>Yamadazyma</taxon>
    </lineage>
</organism>
<protein>
    <submittedName>
        <fullName evidence="1">Condensin complex subunit 2</fullName>
    </submittedName>
</protein>
<name>A0ACA9Y6C4_9ASCO</name>
<keyword evidence="2" id="KW-1185">Reference proteome</keyword>